<feature type="region of interest" description="Disordered" evidence="1">
    <location>
        <begin position="63"/>
        <end position="95"/>
    </location>
</feature>
<dbReference type="Proteomes" id="UP001341840">
    <property type="component" value="Unassembled WGS sequence"/>
</dbReference>
<organism evidence="2 3">
    <name type="scientific">Stylosanthes scabra</name>
    <dbReference type="NCBI Taxonomy" id="79078"/>
    <lineage>
        <taxon>Eukaryota</taxon>
        <taxon>Viridiplantae</taxon>
        <taxon>Streptophyta</taxon>
        <taxon>Embryophyta</taxon>
        <taxon>Tracheophyta</taxon>
        <taxon>Spermatophyta</taxon>
        <taxon>Magnoliopsida</taxon>
        <taxon>eudicotyledons</taxon>
        <taxon>Gunneridae</taxon>
        <taxon>Pentapetalae</taxon>
        <taxon>rosids</taxon>
        <taxon>fabids</taxon>
        <taxon>Fabales</taxon>
        <taxon>Fabaceae</taxon>
        <taxon>Papilionoideae</taxon>
        <taxon>50 kb inversion clade</taxon>
        <taxon>dalbergioids sensu lato</taxon>
        <taxon>Dalbergieae</taxon>
        <taxon>Pterocarpus clade</taxon>
        <taxon>Stylosanthes</taxon>
    </lineage>
</organism>
<sequence>IPAIPNDTLIPQEPPIVAEAMVRIKEPRAKNPRQTRQTTPPQQPQVQHQQELPAGFYTHFDTANTKSTENLTNIKKRIGGASRPSTQGWTKWMIN</sequence>
<feature type="non-terminal residue" evidence="2">
    <location>
        <position position="1"/>
    </location>
</feature>
<accession>A0ABU6RVM5</accession>
<evidence type="ECO:0000313" key="2">
    <source>
        <dbReference type="EMBL" id="MED6128072.1"/>
    </source>
</evidence>
<name>A0ABU6RVM5_9FABA</name>
<comment type="caution">
    <text evidence="2">The sequence shown here is derived from an EMBL/GenBank/DDBJ whole genome shotgun (WGS) entry which is preliminary data.</text>
</comment>
<feature type="compositionally biased region" description="Low complexity" evidence="1">
    <location>
        <begin position="32"/>
        <end position="49"/>
    </location>
</feature>
<feature type="compositionally biased region" description="Polar residues" evidence="1">
    <location>
        <begin position="63"/>
        <end position="73"/>
    </location>
</feature>
<keyword evidence="3" id="KW-1185">Reference proteome</keyword>
<proteinExistence type="predicted"/>
<evidence type="ECO:0000256" key="1">
    <source>
        <dbReference type="SAM" id="MobiDB-lite"/>
    </source>
</evidence>
<protein>
    <submittedName>
        <fullName evidence="2">Uncharacterized protein</fullName>
    </submittedName>
</protein>
<dbReference type="EMBL" id="JASCZI010032271">
    <property type="protein sequence ID" value="MED6128072.1"/>
    <property type="molecule type" value="Genomic_DNA"/>
</dbReference>
<gene>
    <name evidence="2" type="ORF">PIB30_094195</name>
</gene>
<evidence type="ECO:0000313" key="3">
    <source>
        <dbReference type="Proteomes" id="UP001341840"/>
    </source>
</evidence>
<feature type="region of interest" description="Disordered" evidence="1">
    <location>
        <begin position="24"/>
        <end position="49"/>
    </location>
</feature>
<reference evidence="2 3" key="1">
    <citation type="journal article" date="2023" name="Plants (Basel)">
        <title>Bridging the Gap: Combining Genomics and Transcriptomics Approaches to Understand Stylosanthes scabra, an Orphan Legume from the Brazilian Caatinga.</title>
        <authorList>
            <person name="Ferreira-Neto J.R.C."/>
            <person name="da Silva M.D."/>
            <person name="Binneck E."/>
            <person name="de Melo N.F."/>
            <person name="da Silva R.H."/>
            <person name="de Melo A.L.T.M."/>
            <person name="Pandolfi V."/>
            <person name="Bustamante F.O."/>
            <person name="Brasileiro-Vidal A.C."/>
            <person name="Benko-Iseppon A.M."/>
        </authorList>
    </citation>
    <scope>NUCLEOTIDE SEQUENCE [LARGE SCALE GENOMIC DNA]</scope>
    <source>
        <tissue evidence="2">Leaves</tissue>
    </source>
</reference>